<dbReference type="GO" id="GO:0003700">
    <property type="term" value="F:DNA-binding transcription factor activity"/>
    <property type="evidence" value="ECO:0007669"/>
    <property type="project" value="TreeGrafter"/>
</dbReference>
<evidence type="ECO:0000313" key="5">
    <source>
        <dbReference type="Proteomes" id="UP000478463"/>
    </source>
</evidence>
<dbReference type="Pfam" id="PF01381">
    <property type="entry name" value="HTH_3"/>
    <property type="match status" value="1"/>
</dbReference>
<evidence type="ECO:0000256" key="3">
    <source>
        <dbReference type="ARBA" id="ARBA00023163"/>
    </source>
</evidence>
<evidence type="ECO:0000256" key="2">
    <source>
        <dbReference type="ARBA" id="ARBA00023125"/>
    </source>
</evidence>
<proteinExistence type="predicted"/>
<dbReference type="Proteomes" id="UP000478463">
    <property type="component" value="Chromosome"/>
</dbReference>
<organism evidence="4 5">
    <name type="scientific">Eggerthella guodeyinii</name>
    <dbReference type="NCBI Taxonomy" id="2690837"/>
    <lineage>
        <taxon>Bacteria</taxon>
        <taxon>Bacillati</taxon>
        <taxon>Actinomycetota</taxon>
        <taxon>Coriobacteriia</taxon>
        <taxon>Eggerthellales</taxon>
        <taxon>Eggerthellaceae</taxon>
        <taxon>Eggerthella</taxon>
    </lineage>
</organism>
<dbReference type="PANTHER" id="PTHR46797:SF23">
    <property type="entry name" value="HTH-TYPE TRANSCRIPTIONAL REGULATOR SUTR"/>
    <property type="match status" value="1"/>
</dbReference>
<dbReference type="GO" id="GO:0005829">
    <property type="term" value="C:cytosol"/>
    <property type="evidence" value="ECO:0007669"/>
    <property type="project" value="TreeGrafter"/>
</dbReference>
<dbReference type="PANTHER" id="PTHR46797">
    <property type="entry name" value="HTH-TYPE TRANSCRIPTIONAL REGULATOR"/>
    <property type="match status" value="1"/>
</dbReference>
<dbReference type="Gene3D" id="1.10.260.40">
    <property type="entry name" value="lambda repressor-like DNA-binding domains"/>
    <property type="match status" value="1"/>
</dbReference>
<evidence type="ECO:0000256" key="1">
    <source>
        <dbReference type="ARBA" id="ARBA00023015"/>
    </source>
</evidence>
<dbReference type="RefSeq" id="WP_160941495.1">
    <property type="nucleotide sequence ID" value="NZ_CP063310.1"/>
</dbReference>
<keyword evidence="3" id="KW-0804">Transcription</keyword>
<dbReference type="InterPro" id="IPR010982">
    <property type="entry name" value="Lambda_DNA-bd_dom_sf"/>
</dbReference>
<dbReference type="KEGG" id="egd:GS424_008895"/>
<accession>A0A6L7ITC1</accession>
<protein>
    <submittedName>
        <fullName evidence="4">Helix-turn-helix transcriptional regulator</fullName>
    </submittedName>
</protein>
<gene>
    <name evidence="4" type="ORF">GS424_008895</name>
</gene>
<keyword evidence="1" id="KW-0805">Transcription regulation</keyword>
<dbReference type="InterPro" id="IPR050807">
    <property type="entry name" value="TransReg_Diox_bact_type"/>
</dbReference>
<dbReference type="AlphaFoldDB" id="A0A6L7ITC1"/>
<dbReference type="GO" id="GO:0003677">
    <property type="term" value="F:DNA binding"/>
    <property type="evidence" value="ECO:0007669"/>
    <property type="project" value="UniProtKB-KW"/>
</dbReference>
<evidence type="ECO:0000313" key="4">
    <source>
        <dbReference type="EMBL" id="QOS66689.1"/>
    </source>
</evidence>
<sequence length="69" mass="8090">MDTRKDRLRFGQRVRERREEQSLSQRKLALMIGMDNTYLGRIEAGRCSLSIDTMSRIASALDVEIRELF</sequence>
<dbReference type="SUPFAM" id="SSF47413">
    <property type="entry name" value="lambda repressor-like DNA-binding domains"/>
    <property type="match status" value="1"/>
</dbReference>
<dbReference type="InterPro" id="IPR001387">
    <property type="entry name" value="Cro/C1-type_HTH"/>
</dbReference>
<dbReference type="PROSITE" id="PS50943">
    <property type="entry name" value="HTH_CROC1"/>
    <property type="match status" value="1"/>
</dbReference>
<name>A0A6L7ITC1_9ACTN</name>
<reference evidence="4 5" key="1">
    <citation type="submission" date="2020-10" db="EMBL/GenBank/DDBJ databases">
        <title>Eggerthella sp. nov., isolated from human feces.</title>
        <authorList>
            <person name="Yajun G."/>
        </authorList>
    </citation>
    <scope>NUCLEOTIDE SEQUENCE [LARGE SCALE GENOMIC DNA]</scope>
    <source>
        <strain evidence="4 5">HF-1101</strain>
    </source>
</reference>
<dbReference type="CDD" id="cd00093">
    <property type="entry name" value="HTH_XRE"/>
    <property type="match status" value="1"/>
</dbReference>
<keyword evidence="2" id="KW-0238">DNA-binding</keyword>
<dbReference type="SMART" id="SM00530">
    <property type="entry name" value="HTH_XRE"/>
    <property type="match status" value="1"/>
</dbReference>
<dbReference type="EMBL" id="CP063310">
    <property type="protein sequence ID" value="QOS66689.1"/>
    <property type="molecule type" value="Genomic_DNA"/>
</dbReference>